<dbReference type="PRINTS" id="PR00800">
    <property type="entry name" value="YHDCRBOXLASE"/>
</dbReference>
<dbReference type="PANTHER" id="PTHR11999:SF70">
    <property type="entry name" value="MIP05841P"/>
    <property type="match status" value="1"/>
</dbReference>
<proteinExistence type="inferred from homology"/>
<dbReference type="InterPro" id="IPR010977">
    <property type="entry name" value="Aromatic_deC"/>
</dbReference>
<feature type="modified residue" description="N6-(pyridoxal phosphate)lysine" evidence="6">
    <location>
        <position position="325"/>
    </location>
</feature>
<evidence type="ECO:0000256" key="3">
    <source>
        <dbReference type="ARBA" id="ARBA00022793"/>
    </source>
</evidence>
<evidence type="ECO:0000256" key="6">
    <source>
        <dbReference type="PIRSR" id="PIRSR602129-50"/>
    </source>
</evidence>
<evidence type="ECO:0000313" key="9">
    <source>
        <dbReference type="Proteomes" id="UP000053611"/>
    </source>
</evidence>
<dbReference type="PROSITE" id="PS00392">
    <property type="entry name" value="DDC_GAD_HDC_YDC"/>
    <property type="match status" value="1"/>
</dbReference>
<dbReference type="Proteomes" id="UP000053611">
    <property type="component" value="Unassembled WGS sequence"/>
</dbReference>
<dbReference type="InterPro" id="IPR015422">
    <property type="entry name" value="PyrdxlP-dep_Trfase_small"/>
</dbReference>
<dbReference type="GO" id="GO:0016831">
    <property type="term" value="F:carboxy-lyase activity"/>
    <property type="evidence" value="ECO:0007669"/>
    <property type="project" value="UniProtKB-KW"/>
</dbReference>
<keyword evidence="5 7" id="KW-0456">Lyase</keyword>
<dbReference type="Gene3D" id="1.20.1340.10">
    <property type="entry name" value="dopa decarboxylase, N-terminal domain"/>
    <property type="match status" value="1"/>
</dbReference>
<reference evidence="8 9" key="1">
    <citation type="submission" date="2015-03" db="EMBL/GenBank/DDBJ databases">
        <title>Genomics and transcriptomics of the oil-accumulating basidiomycete yeast T. oleaginosus allow insights into substrate utilization and the diverse evolutionary trajectories of mating systems in fungi.</title>
        <authorList>
            <consortium name="DOE Joint Genome Institute"/>
            <person name="Kourist R."/>
            <person name="Kracht O."/>
            <person name="Bracharz F."/>
            <person name="Lipzen A."/>
            <person name="Nolan M."/>
            <person name="Ohm R."/>
            <person name="Grigoriev I."/>
            <person name="Sun S."/>
            <person name="Heitman J."/>
            <person name="Bruck T."/>
            <person name="Nowrousian M."/>
        </authorList>
    </citation>
    <scope>NUCLEOTIDE SEQUENCE [LARGE SCALE GENOMIC DNA]</scope>
    <source>
        <strain evidence="8 9">IBC0246</strain>
    </source>
</reference>
<dbReference type="OrthoDB" id="639767at2759"/>
<evidence type="ECO:0000256" key="5">
    <source>
        <dbReference type="ARBA" id="ARBA00023239"/>
    </source>
</evidence>
<evidence type="ECO:0000313" key="8">
    <source>
        <dbReference type="EMBL" id="KLT43734.1"/>
    </source>
</evidence>
<dbReference type="GO" id="GO:0019752">
    <property type="term" value="P:carboxylic acid metabolic process"/>
    <property type="evidence" value="ECO:0007669"/>
    <property type="project" value="InterPro"/>
</dbReference>
<accession>A0A0J1B7K7</accession>
<keyword evidence="9" id="KW-1185">Reference proteome</keyword>
<name>A0A0J1B7K7_9TREE</name>
<dbReference type="GO" id="GO:0006520">
    <property type="term" value="P:amino acid metabolic process"/>
    <property type="evidence" value="ECO:0007669"/>
    <property type="project" value="InterPro"/>
</dbReference>
<dbReference type="Pfam" id="PF00282">
    <property type="entry name" value="Pyridoxal_deC"/>
    <property type="match status" value="1"/>
</dbReference>
<sequence>MDVEQFRKAGYAAIDQICDYYSSLEQRDVKSNVKPGYLLEQLSTTPPTKGEAFPAIAADFQRLIMPGITHWQHPKFFAYFPSIVTFESILGDMYSSSVTNPGFNWSCSPACTELEQVVMEWMVTILGLDDVFRTSSGKGGGGIIGTSASDQCLTATIAARERALRILAREHHSANGNATPTQGPTEVPFSVRQESTKQLVMYGSTQTHSIGAKSALLLGMPFRALPVKAEDGYALRGDVLKAAIEEDIKKGFVPFFVIGTVGTTSSGAVDYIAEIGEVVRQYPTMFLHIDAAWAGMAWALPEQREPLRLAEVNKYADSICTNAHKWGLVGFDCSLFFVRDRRDLTEALDVTPAYLRTKEADAGAVIDYRNWQLALGRRFRSVKLWFVMRGYGIEGLQAHLRNGINLCQDLTAVVSQDSKFEIVAPQRLGLLCFRLKRAGASASELDGLNVELNSRLAARPDVHLTQTILKSEDGGEIFCIRFAIGALRTTKRDVEEVWAEVVKESEGLLQEGAARN</sequence>
<gene>
    <name evidence="8" type="ORF">CC85DRAFT_284245</name>
</gene>
<evidence type="ECO:0000256" key="1">
    <source>
        <dbReference type="ARBA" id="ARBA00001933"/>
    </source>
</evidence>
<dbReference type="InterPro" id="IPR015421">
    <property type="entry name" value="PyrdxlP-dep_Trfase_major"/>
</dbReference>
<dbReference type="InterPro" id="IPR021115">
    <property type="entry name" value="Pyridoxal-P_BS"/>
</dbReference>
<dbReference type="SUPFAM" id="SSF53383">
    <property type="entry name" value="PLP-dependent transferases"/>
    <property type="match status" value="1"/>
</dbReference>
<comment type="similarity">
    <text evidence="2 7">Belongs to the group II decarboxylase family.</text>
</comment>
<dbReference type="GO" id="GO:0030170">
    <property type="term" value="F:pyridoxal phosphate binding"/>
    <property type="evidence" value="ECO:0007669"/>
    <property type="project" value="InterPro"/>
</dbReference>
<dbReference type="GO" id="GO:0005737">
    <property type="term" value="C:cytoplasm"/>
    <property type="evidence" value="ECO:0007669"/>
    <property type="project" value="TreeGrafter"/>
</dbReference>
<dbReference type="PANTHER" id="PTHR11999">
    <property type="entry name" value="GROUP II PYRIDOXAL-5-PHOSPHATE DECARBOXYLASE"/>
    <property type="match status" value="1"/>
</dbReference>
<comment type="cofactor">
    <cofactor evidence="1 6 7">
        <name>pyridoxal 5'-phosphate</name>
        <dbReference type="ChEBI" id="CHEBI:597326"/>
    </cofactor>
</comment>
<dbReference type="InterPro" id="IPR002129">
    <property type="entry name" value="PyrdxlP-dep_de-COase"/>
</dbReference>
<evidence type="ECO:0000256" key="4">
    <source>
        <dbReference type="ARBA" id="ARBA00022898"/>
    </source>
</evidence>
<dbReference type="Gene3D" id="3.40.640.10">
    <property type="entry name" value="Type I PLP-dependent aspartate aminotransferase-like (Major domain)"/>
    <property type="match status" value="1"/>
</dbReference>
<organism evidence="8 9">
    <name type="scientific">Cutaneotrichosporon oleaginosum</name>
    <dbReference type="NCBI Taxonomy" id="879819"/>
    <lineage>
        <taxon>Eukaryota</taxon>
        <taxon>Fungi</taxon>
        <taxon>Dikarya</taxon>
        <taxon>Basidiomycota</taxon>
        <taxon>Agaricomycotina</taxon>
        <taxon>Tremellomycetes</taxon>
        <taxon>Trichosporonales</taxon>
        <taxon>Trichosporonaceae</taxon>
        <taxon>Cutaneotrichosporon</taxon>
    </lineage>
</organism>
<dbReference type="STRING" id="879819.A0A0J1B7K7"/>
<evidence type="ECO:0000256" key="7">
    <source>
        <dbReference type="RuleBase" id="RU000382"/>
    </source>
</evidence>
<protein>
    <recommendedName>
        <fullName evidence="10">Aromatic-L-amino-acid decarboxylase</fullName>
    </recommendedName>
</protein>
<dbReference type="GeneID" id="28983273"/>
<dbReference type="InterPro" id="IPR015424">
    <property type="entry name" value="PyrdxlP-dep_Trfase"/>
</dbReference>
<evidence type="ECO:0000256" key="2">
    <source>
        <dbReference type="ARBA" id="ARBA00009533"/>
    </source>
</evidence>
<evidence type="ECO:0008006" key="10">
    <source>
        <dbReference type="Google" id="ProtNLM"/>
    </source>
</evidence>
<dbReference type="Gene3D" id="3.90.1150.10">
    <property type="entry name" value="Aspartate Aminotransferase, domain 1"/>
    <property type="match status" value="1"/>
</dbReference>
<keyword evidence="3" id="KW-0210">Decarboxylase</keyword>
<dbReference type="AlphaFoldDB" id="A0A0J1B7K7"/>
<keyword evidence="4 6" id="KW-0663">Pyridoxal phosphate</keyword>
<dbReference type="EMBL" id="KQ087192">
    <property type="protein sequence ID" value="KLT43734.1"/>
    <property type="molecule type" value="Genomic_DNA"/>
</dbReference>